<dbReference type="GO" id="GO:0005923">
    <property type="term" value="C:bicellular tight junction"/>
    <property type="evidence" value="ECO:0007669"/>
    <property type="project" value="UniProtKB-SubCell"/>
</dbReference>
<evidence type="ECO:0000256" key="4">
    <source>
        <dbReference type="ARBA" id="ARBA00022692"/>
    </source>
</evidence>
<dbReference type="Gene3D" id="1.20.140.150">
    <property type="match status" value="1"/>
</dbReference>
<accession>A0A8C4NGE7</accession>
<feature type="transmembrane region" description="Helical" evidence="8">
    <location>
        <begin position="161"/>
        <end position="186"/>
    </location>
</feature>
<reference evidence="10" key="1">
    <citation type="submission" date="2025-08" db="UniProtKB">
        <authorList>
            <consortium name="Ensembl"/>
        </authorList>
    </citation>
    <scope>IDENTIFICATION</scope>
</reference>
<evidence type="ECO:0000256" key="5">
    <source>
        <dbReference type="ARBA" id="ARBA00022949"/>
    </source>
</evidence>
<comment type="similarity">
    <text evidence="1 8">Belongs to the claudin family.</text>
</comment>
<proteinExistence type="inferred from homology"/>
<keyword evidence="6 8" id="KW-1133">Transmembrane helix</keyword>
<dbReference type="InterPro" id="IPR017974">
    <property type="entry name" value="Claudin_CS"/>
</dbReference>
<keyword evidence="5 8" id="KW-0965">Cell junction</keyword>
<evidence type="ECO:0000256" key="3">
    <source>
        <dbReference type="ARBA" id="ARBA00022475"/>
    </source>
</evidence>
<feature type="region of interest" description="Disordered" evidence="9">
    <location>
        <begin position="196"/>
        <end position="219"/>
    </location>
</feature>
<comment type="subcellular location">
    <subcellularLocation>
        <location evidence="8">Cell junction</location>
        <location evidence="8">Tight junction</location>
    </subcellularLocation>
    <subcellularLocation>
        <location evidence="8">Cell membrane</location>
        <topology evidence="8">Multi-pass membrane protein</topology>
    </subcellularLocation>
</comment>
<comment type="caution">
    <text evidence="8">Lacks conserved residue(s) required for the propagation of feature annotation.</text>
</comment>
<dbReference type="Pfam" id="PF00822">
    <property type="entry name" value="PMP22_Claudin"/>
    <property type="match status" value="1"/>
</dbReference>
<evidence type="ECO:0000256" key="7">
    <source>
        <dbReference type="ARBA" id="ARBA00023136"/>
    </source>
</evidence>
<reference evidence="10" key="2">
    <citation type="submission" date="2025-09" db="UniProtKB">
        <authorList>
            <consortium name="Ensembl"/>
        </authorList>
    </citation>
    <scope>IDENTIFICATION</scope>
</reference>
<evidence type="ECO:0000256" key="6">
    <source>
        <dbReference type="ARBA" id="ARBA00022989"/>
    </source>
</evidence>
<evidence type="ECO:0000256" key="9">
    <source>
        <dbReference type="SAM" id="MobiDB-lite"/>
    </source>
</evidence>
<dbReference type="Proteomes" id="UP000694388">
    <property type="component" value="Unplaced"/>
</dbReference>
<dbReference type="PRINTS" id="PR01077">
    <property type="entry name" value="CLAUDIN"/>
</dbReference>
<keyword evidence="3 8" id="KW-1003">Cell membrane</keyword>
<dbReference type="AlphaFoldDB" id="A0A8C4NGE7"/>
<feature type="transmembrane region" description="Helical" evidence="8">
    <location>
        <begin position="78"/>
        <end position="101"/>
    </location>
</feature>
<evidence type="ECO:0000256" key="8">
    <source>
        <dbReference type="RuleBase" id="RU060637"/>
    </source>
</evidence>
<dbReference type="InterPro" id="IPR006187">
    <property type="entry name" value="Claudin"/>
</dbReference>
<comment type="function">
    <text evidence="8">Claudins function as major constituents of the tight junction complexes that regulate the permeability of epithelia.</text>
</comment>
<organism evidence="10 11">
    <name type="scientific">Eptatretus burgeri</name>
    <name type="common">Inshore hagfish</name>
    <dbReference type="NCBI Taxonomy" id="7764"/>
    <lineage>
        <taxon>Eukaryota</taxon>
        <taxon>Metazoa</taxon>
        <taxon>Chordata</taxon>
        <taxon>Craniata</taxon>
        <taxon>Vertebrata</taxon>
        <taxon>Cyclostomata</taxon>
        <taxon>Myxini</taxon>
        <taxon>Myxiniformes</taxon>
        <taxon>Myxinidae</taxon>
        <taxon>Eptatretinae</taxon>
        <taxon>Eptatretus</taxon>
    </lineage>
</organism>
<dbReference type="PROSITE" id="PS01346">
    <property type="entry name" value="CLAUDIN"/>
    <property type="match status" value="1"/>
</dbReference>
<sequence>MVSSSCQIFACGICFIALVGFTITMGHPEWKITSRGSAVVVVTFMYQGLWVNCAGNSLGASQCRFHYTVIGLPAHLRASQAMMIVGMLLSLLGIALALMGLKCSQISGGDEKLKGRIVGVGGMMNILAGVAVISVISFYAWQTTIDYFGPDAGPKYEYGVALYFGWASSVLAFVGGVMLSSSFTCCTPSMPRIPRPSYSAATKGPAKSSMKGYSRNAYV</sequence>
<feature type="transmembrane region" description="Helical" evidence="8">
    <location>
        <begin position="122"/>
        <end position="141"/>
    </location>
</feature>
<evidence type="ECO:0000313" key="10">
    <source>
        <dbReference type="Ensembl" id="ENSEBUP00000006275.1"/>
    </source>
</evidence>
<dbReference type="GeneTree" id="ENSGT00940000157650"/>
<dbReference type="PANTHER" id="PTHR12002">
    <property type="entry name" value="CLAUDIN"/>
    <property type="match status" value="1"/>
</dbReference>
<name>A0A8C4NGE7_EPTBU</name>
<keyword evidence="7 8" id="KW-0472">Membrane</keyword>
<dbReference type="Ensembl" id="ENSEBUT00000006728.1">
    <property type="protein sequence ID" value="ENSEBUP00000006275.1"/>
    <property type="gene ID" value="ENSEBUG00000004158.1"/>
</dbReference>
<keyword evidence="11" id="KW-1185">Reference proteome</keyword>
<evidence type="ECO:0000256" key="2">
    <source>
        <dbReference type="ARBA" id="ARBA00022427"/>
    </source>
</evidence>
<keyword evidence="4 8" id="KW-0812">Transmembrane</keyword>
<evidence type="ECO:0000313" key="11">
    <source>
        <dbReference type="Proteomes" id="UP000694388"/>
    </source>
</evidence>
<dbReference type="GO" id="GO:0005198">
    <property type="term" value="F:structural molecule activity"/>
    <property type="evidence" value="ECO:0007669"/>
    <property type="project" value="InterPro"/>
</dbReference>
<dbReference type="InterPro" id="IPR004031">
    <property type="entry name" value="PMP22/EMP/MP20/Claudin"/>
</dbReference>
<feature type="transmembrane region" description="Helical" evidence="8">
    <location>
        <begin position="6"/>
        <end position="26"/>
    </location>
</feature>
<keyword evidence="2 8" id="KW-0796">Tight junction</keyword>
<protein>
    <recommendedName>
        <fullName evidence="8">Claudin</fullName>
    </recommendedName>
</protein>
<dbReference type="GO" id="GO:0005886">
    <property type="term" value="C:plasma membrane"/>
    <property type="evidence" value="ECO:0007669"/>
    <property type="project" value="UniProtKB-SubCell"/>
</dbReference>
<feature type="transmembrane region" description="Helical" evidence="8">
    <location>
        <begin position="38"/>
        <end position="58"/>
    </location>
</feature>
<evidence type="ECO:0000256" key="1">
    <source>
        <dbReference type="ARBA" id="ARBA00008295"/>
    </source>
</evidence>